<proteinExistence type="predicted"/>
<organism evidence="1 2">
    <name type="scientific">Pelobates cultripes</name>
    <name type="common">Western spadefoot toad</name>
    <dbReference type="NCBI Taxonomy" id="61616"/>
    <lineage>
        <taxon>Eukaryota</taxon>
        <taxon>Metazoa</taxon>
        <taxon>Chordata</taxon>
        <taxon>Craniata</taxon>
        <taxon>Vertebrata</taxon>
        <taxon>Euteleostomi</taxon>
        <taxon>Amphibia</taxon>
        <taxon>Batrachia</taxon>
        <taxon>Anura</taxon>
        <taxon>Pelobatoidea</taxon>
        <taxon>Pelobatidae</taxon>
        <taxon>Pelobates</taxon>
    </lineage>
</organism>
<sequence>SQPESLASIKADSDETIRRLLYRLQSFLKDSLSKVAADIRKKIQSLGDRTDRLEHKIEELASAHNSNADAQKALEAWVES</sequence>
<dbReference type="AlphaFoldDB" id="A0AAD1SRA1"/>
<evidence type="ECO:0000313" key="1">
    <source>
        <dbReference type="EMBL" id="CAH2306779.1"/>
    </source>
</evidence>
<reference evidence="1" key="1">
    <citation type="submission" date="2022-03" db="EMBL/GenBank/DDBJ databases">
        <authorList>
            <person name="Alioto T."/>
            <person name="Alioto T."/>
            <person name="Gomez Garrido J."/>
        </authorList>
    </citation>
    <scope>NUCLEOTIDE SEQUENCE</scope>
</reference>
<protein>
    <submittedName>
        <fullName evidence="1">Uncharacterized protein</fullName>
    </submittedName>
</protein>
<accession>A0AAD1SRA1</accession>
<dbReference type="EMBL" id="OW240918">
    <property type="protein sequence ID" value="CAH2306779.1"/>
    <property type="molecule type" value="Genomic_DNA"/>
</dbReference>
<dbReference type="Proteomes" id="UP001295444">
    <property type="component" value="Chromosome 07"/>
</dbReference>
<name>A0AAD1SRA1_PELCU</name>
<evidence type="ECO:0000313" key="2">
    <source>
        <dbReference type="Proteomes" id="UP001295444"/>
    </source>
</evidence>
<gene>
    <name evidence="1" type="ORF">PECUL_23A028659</name>
</gene>
<feature type="non-terminal residue" evidence="1">
    <location>
        <position position="1"/>
    </location>
</feature>
<keyword evidence="2" id="KW-1185">Reference proteome</keyword>